<evidence type="ECO:0000313" key="3">
    <source>
        <dbReference type="EMBL" id="KAF3597529.1"/>
    </source>
</evidence>
<organism evidence="3 4">
    <name type="scientific">Brassica cretica</name>
    <name type="common">Mustard</name>
    <dbReference type="NCBI Taxonomy" id="69181"/>
    <lineage>
        <taxon>Eukaryota</taxon>
        <taxon>Viridiplantae</taxon>
        <taxon>Streptophyta</taxon>
        <taxon>Embryophyta</taxon>
        <taxon>Tracheophyta</taxon>
        <taxon>Spermatophyta</taxon>
        <taxon>Magnoliopsida</taxon>
        <taxon>eudicotyledons</taxon>
        <taxon>Gunneridae</taxon>
        <taxon>Pentapetalae</taxon>
        <taxon>rosids</taxon>
        <taxon>malvids</taxon>
        <taxon>Brassicales</taxon>
        <taxon>Brassicaceae</taxon>
        <taxon>Brassiceae</taxon>
        <taxon>Brassica</taxon>
    </lineage>
</organism>
<gene>
    <name evidence="3" type="ORF">DY000_02027383</name>
</gene>
<keyword evidence="1" id="KW-1133">Transmembrane helix</keyword>
<dbReference type="Pfam" id="PF18097">
    <property type="entry name" value="Vta1_C"/>
    <property type="match status" value="1"/>
</dbReference>
<sequence length="107" mass="11890">MDEEGFLSNEAIREYSCLYILLHIPHLLLLPQALVLCSFSLFIIKRAYQYCSRAGTCTESSSEVPLLQQLSARAKKDAEAHKTARFAVGALAFDEVSTAVEHLTKSL</sequence>
<dbReference type="Proteomes" id="UP000266723">
    <property type="component" value="Unassembled WGS sequence"/>
</dbReference>
<keyword evidence="4" id="KW-1185">Reference proteome</keyword>
<dbReference type="EMBL" id="QGKV02000299">
    <property type="protein sequence ID" value="KAF3597529.1"/>
    <property type="molecule type" value="Genomic_DNA"/>
</dbReference>
<feature type="domain" description="Vta1 C-terminal" evidence="2">
    <location>
        <begin position="78"/>
        <end position="107"/>
    </location>
</feature>
<reference evidence="3 4" key="1">
    <citation type="journal article" date="2020" name="BMC Genomics">
        <title>Intraspecific diversification of the crop wild relative Brassica cretica Lam. using demographic model selection.</title>
        <authorList>
            <person name="Kioukis A."/>
            <person name="Michalopoulou V.A."/>
            <person name="Briers L."/>
            <person name="Pirintsos S."/>
            <person name="Studholme D.J."/>
            <person name="Pavlidis P."/>
            <person name="Sarris P.F."/>
        </authorList>
    </citation>
    <scope>NUCLEOTIDE SEQUENCE [LARGE SCALE GENOMIC DNA]</scope>
    <source>
        <strain evidence="4">cv. PFS-1207/04</strain>
    </source>
</reference>
<evidence type="ECO:0000259" key="2">
    <source>
        <dbReference type="Pfam" id="PF18097"/>
    </source>
</evidence>
<comment type="caution">
    <text evidence="3">The sequence shown here is derived from an EMBL/GenBank/DDBJ whole genome shotgun (WGS) entry which is preliminary data.</text>
</comment>
<name>A0ABQ7EKM4_BRACR</name>
<keyword evidence="1" id="KW-0472">Membrane</keyword>
<proteinExistence type="predicted"/>
<evidence type="ECO:0000256" key="1">
    <source>
        <dbReference type="SAM" id="Phobius"/>
    </source>
</evidence>
<dbReference type="InterPro" id="IPR041212">
    <property type="entry name" value="Vta1_C"/>
</dbReference>
<protein>
    <recommendedName>
        <fullName evidence="2">Vta1 C-terminal domain-containing protein</fullName>
    </recommendedName>
</protein>
<evidence type="ECO:0000313" key="4">
    <source>
        <dbReference type="Proteomes" id="UP000266723"/>
    </source>
</evidence>
<dbReference type="Gene3D" id="1.20.5.420">
    <property type="entry name" value="Immunoglobulin FC, subunit C"/>
    <property type="match status" value="1"/>
</dbReference>
<accession>A0ABQ7EKM4</accession>
<feature type="transmembrane region" description="Helical" evidence="1">
    <location>
        <begin position="20"/>
        <end position="44"/>
    </location>
</feature>
<keyword evidence="1" id="KW-0812">Transmembrane</keyword>